<evidence type="ECO:0000313" key="2">
    <source>
        <dbReference type="EMBL" id="KDA00437.1"/>
    </source>
</evidence>
<evidence type="ECO:0000313" key="3">
    <source>
        <dbReference type="Proteomes" id="UP000027100"/>
    </source>
</evidence>
<dbReference type="AlphaFoldDB" id="A0A062VL69"/>
<dbReference type="OrthoDB" id="5295305at2"/>
<dbReference type="InterPro" id="IPR016181">
    <property type="entry name" value="Acyl_CoA_acyltransferase"/>
</dbReference>
<dbReference type="PANTHER" id="PTHR43610:SF1">
    <property type="entry name" value="N-ACETYLTRANSFERASE DOMAIN-CONTAINING PROTEIN"/>
    <property type="match status" value="1"/>
</dbReference>
<accession>A0A062VL69</accession>
<dbReference type="PANTHER" id="PTHR43610">
    <property type="entry name" value="BLL6696 PROTEIN"/>
    <property type="match status" value="1"/>
</dbReference>
<dbReference type="STRING" id="1280954.HPO_00370"/>
<organism evidence="2 3">
    <name type="scientific">Hyphomonas polymorpha PS728</name>
    <dbReference type="NCBI Taxonomy" id="1280954"/>
    <lineage>
        <taxon>Bacteria</taxon>
        <taxon>Pseudomonadati</taxon>
        <taxon>Pseudomonadota</taxon>
        <taxon>Alphaproteobacteria</taxon>
        <taxon>Hyphomonadales</taxon>
        <taxon>Hyphomonadaceae</taxon>
        <taxon>Hyphomonas</taxon>
    </lineage>
</organism>
<dbReference type="GO" id="GO:0016747">
    <property type="term" value="F:acyltransferase activity, transferring groups other than amino-acyl groups"/>
    <property type="evidence" value="ECO:0007669"/>
    <property type="project" value="InterPro"/>
</dbReference>
<dbReference type="eggNOG" id="COG1670">
    <property type="taxonomic scope" value="Bacteria"/>
</dbReference>
<dbReference type="RefSeq" id="WP_051612112.1">
    <property type="nucleotide sequence ID" value="NZ_ARYM01000001.1"/>
</dbReference>
<name>A0A062VL69_9PROT</name>
<dbReference type="Gene3D" id="3.40.630.30">
    <property type="match status" value="1"/>
</dbReference>
<feature type="domain" description="N-acetyltransferase" evidence="1">
    <location>
        <begin position="14"/>
        <end position="153"/>
    </location>
</feature>
<reference evidence="2 3" key="1">
    <citation type="journal article" date="2014" name="Antonie Van Leeuwenhoek">
        <title>Hyphomonas beringensis sp. nov. and Hyphomonas chukchiensis sp. nov., isolated from surface seawater of the Bering Sea and Chukchi Sea.</title>
        <authorList>
            <person name="Li C."/>
            <person name="Lai Q."/>
            <person name="Li G."/>
            <person name="Dong C."/>
            <person name="Wang J."/>
            <person name="Liao Y."/>
            <person name="Shao Z."/>
        </authorList>
    </citation>
    <scope>NUCLEOTIDE SEQUENCE [LARGE SCALE GENOMIC DNA]</scope>
    <source>
        <strain evidence="2 3">PS728</strain>
    </source>
</reference>
<dbReference type="SUPFAM" id="SSF55729">
    <property type="entry name" value="Acyl-CoA N-acyltransferases (Nat)"/>
    <property type="match status" value="1"/>
</dbReference>
<dbReference type="EMBL" id="ARYM01000001">
    <property type="protein sequence ID" value="KDA00437.1"/>
    <property type="molecule type" value="Genomic_DNA"/>
</dbReference>
<gene>
    <name evidence="2" type="ORF">HPO_00370</name>
</gene>
<protein>
    <recommendedName>
        <fullName evidence="1">N-acetyltransferase domain-containing protein</fullName>
    </recommendedName>
</protein>
<dbReference type="PATRIC" id="fig|1280954.3.peg.78"/>
<dbReference type="Pfam" id="PF13302">
    <property type="entry name" value="Acetyltransf_3"/>
    <property type="match status" value="1"/>
</dbReference>
<dbReference type="Proteomes" id="UP000027100">
    <property type="component" value="Unassembled WGS sequence"/>
</dbReference>
<comment type="caution">
    <text evidence="2">The sequence shown here is derived from an EMBL/GenBank/DDBJ whole genome shotgun (WGS) entry which is preliminary data.</text>
</comment>
<keyword evidence="3" id="KW-1185">Reference proteome</keyword>
<proteinExistence type="predicted"/>
<evidence type="ECO:0000259" key="1">
    <source>
        <dbReference type="Pfam" id="PF13302"/>
    </source>
</evidence>
<dbReference type="InterPro" id="IPR000182">
    <property type="entry name" value="GNAT_dom"/>
</dbReference>
<sequence>MSLGALTLENRFVRLRPFVAGADRPELYALAERAPEIFRLWSHRGPGDWVGEWIEAIRKRTESGTMIPFAVTRPEDGAFLGITSFLDPSEGNKSVEVGMTCYAPEAQGTVINPSCKRLLMGHAFEDWGARRVQYQVDNRNERSKAAVLKLGAKLEGVLRNHKTLPDGFVRDTAFFSILDTEWPEVKARLDARLPADVAARA</sequence>